<organism evidence="2 3">
    <name type="scientific">Mycolicibacterium fluoranthenivorans</name>
    <dbReference type="NCBI Taxonomy" id="258505"/>
    <lineage>
        <taxon>Bacteria</taxon>
        <taxon>Bacillati</taxon>
        <taxon>Actinomycetota</taxon>
        <taxon>Actinomycetes</taxon>
        <taxon>Mycobacteriales</taxon>
        <taxon>Mycobacteriaceae</taxon>
        <taxon>Mycolicibacterium</taxon>
    </lineage>
</organism>
<gene>
    <name evidence="2" type="ORF">HZU40_24595</name>
</gene>
<evidence type="ECO:0008006" key="4">
    <source>
        <dbReference type="Google" id="ProtNLM"/>
    </source>
</evidence>
<dbReference type="KEGG" id="mflu:HZU40_24595"/>
<accession>A0A7G8PAJ1</accession>
<protein>
    <recommendedName>
        <fullName evidence="4">SEC-C motif-containing protein</fullName>
    </recommendedName>
</protein>
<feature type="region of interest" description="Disordered" evidence="1">
    <location>
        <begin position="339"/>
        <end position="359"/>
    </location>
</feature>
<proteinExistence type="predicted"/>
<name>A0A7G8PAJ1_9MYCO</name>
<dbReference type="Proteomes" id="UP000515498">
    <property type="component" value="Chromosome"/>
</dbReference>
<dbReference type="EMBL" id="CP059894">
    <property type="protein sequence ID" value="QNJ91357.1"/>
    <property type="molecule type" value="Genomic_DNA"/>
</dbReference>
<feature type="compositionally biased region" description="Polar residues" evidence="1">
    <location>
        <begin position="348"/>
        <end position="359"/>
    </location>
</feature>
<evidence type="ECO:0000313" key="2">
    <source>
        <dbReference type="EMBL" id="QNJ91357.1"/>
    </source>
</evidence>
<evidence type="ECO:0000313" key="3">
    <source>
        <dbReference type="Proteomes" id="UP000515498"/>
    </source>
</evidence>
<reference evidence="2 3" key="1">
    <citation type="submission" date="2020-07" db="EMBL/GenBank/DDBJ databases">
        <title>Draft genome sequence of four isobutane-metabolizing strains capable of cometabolically degrading diverse ether contaminants.</title>
        <authorList>
            <person name="Chen W."/>
            <person name="Faulkner N."/>
            <person name="Smith C."/>
            <person name="Hyman M."/>
        </authorList>
    </citation>
    <scope>NUCLEOTIDE SEQUENCE [LARGE SCALE GENOMIC DNA]</scope>
    <source>
        <strain evidence="2 3">2A</strain>
    </source>
</reference>
<dbReference type="RefSeq" id="WP_187096113.1">
    <property type="nucleotide sequence ID" value="NZ_CP059894.1"/>
</dbReference>
<evidence type="ECO:0000256" key="1">
    <source>
        <dbReference type="SAM" id="MobiDB-lite"/>
    </source>
</evidence>
<sequence>MEILDRVVRQRPVPITQYYGPAPRADCPCGSGRTARRCHLGEDLSWIAERPAALLTDARTGYANPGCYARASKDCSEDLTREHYISDDLLESISWDGKAVLVRGAAWQPGGEGKTVGVNSLSSRMLCGRHNRALSPLDTIAADFYRYALEDHIDMFMFLGNDNRPNFTRGFTLVSGPHMELWLLKAIWGAIESKAMNVDGRPAYRFRLGVSTELLAEILWRGADWPANWGMYILRHHDHDVPATPRAVQLRLESDGPEVLGGYVQIAGLEYLIAFERPPVDHFYRPAGMTFQRVGFPPPSCKLTAFAWPELGHPLINIVSQVPPSENYAVPSNPRAASMHNQIRPGSLNVTSVPGTRPF</sequence>
<dbReference type="AlphaFoldDB" id="A0A7G8PAJ1"/>